<gene>
    <name evidence="2" type="ORF">FM111_13005</name>
</gene>
<evidence type="ECO:0008006" key="4">
    <source>
        <dbReference type="Google" id="ProtNLM"/>
    </source>
</evidence>
<organism evidence="2 3">
    <name type="scientific">Brevundimonas diminuta 3F5N</name>
    <dbReference type="NCBI Taxonomy" id="1255603"/>
    <lineage>
        <taxon>Bacteria</taxon>
        <taxon>Pseudomonadati</taxon>
        <taxon>Pseudomonadota</taxon>
        <taxon>Alphaproteobacteria</taxon>
        <taxon>Caulobacterales</taxon>
        <taxon>Caulobacteraceae</taxon>
        <taxon>Brevundimonas</taxon>
    </lineage>
</organism>
<evidence type="ECO:0000313" key="3">
    <source>
        <dbReference type="Proteomes" id="UP000195766"/>
    </source>
</evidence>
<proteinExistence type="predicted"/>
<evidence type="ECO:0000256" key="1">
    <source>
        <dbReference type="SAM" id="Phobius"/>
    </source>
</evidence>
<dbReference type="Proteomes" id="UP000195766">
    <property type="component" value="Unassembled WGS sequence"/>
</dbReference>
<sequence length="237" mass="27100">MIRWPLLARRTHKWFSLIMGIQALFWIVSGLYMTAIHIDIIHGNHLIRTPDAKPIATDGLVEPSAILQGADQAQSLRLVQQLDQPLYIVTDASGQALFDARSGQKLPLIDEAGARQRAERIYAPEGGIVKAELLTEIPGEIRGRAAPIWRVEFEGMWKPTLYLSPHTGELLSRRHDLWRGFDFFWMLHIMDYETRDNMNNALLKVATWMMVATSLSGAWLLIFSFRRKRRVRKKAAA</sequence>
<name>A0A1R4GI66_BREDI</name>
<evidence type="ECO:0000313" key="2">
    <source>
        <dbReference type="EMBL" id="SJM67820.1"/>
    </source>
</evidence>
<keyword evidence="1" id="KW-0472">Membrane</keyword>
<reference evidence="2 3" key="1">
    <citation type="submission" date="2017-02" db="EMBL/GenBank/DDBJ databases">
        <authorList>
            <person name="Peterson S.W."/>
        </authorList>
    </citation>
    <scope>NUCLEOTIDE SEQUENCE [LARGE SCALE GENOMIC DNA]</scope>
    <source>
        <strain evidence="2 3">3F5N</strain>
    </source>
</reference>
<dbReference type="EMBL" id="FUIE01000072">
    <property type="protein sequence ID" value="SJM67820.1"/>
    <property type="molecule type" value="Genomic_DNA"/>
</dbReference>
<dbReference type="OrthoDB" id="9806195at2"/>
<keyword evidence="1" id="KW-0812">Transmembrane</keyword>
<feature type="transmembrane region" description="Helical" evidence="1">
    <location>
        <begin position="12"/>
        <end position="33"/>
    </location>
</feature>
<feature type="transmembrane region" description="Helical" evidence="1">
    <location>
        <begin position="205"/>
        <end position="225"/>
    </location>
</feature>
<accession>A0A1R4GI66</accession>
<dbReference type="AlphaFoldDB" id="A0A1R4GI66"/>
<protein>
    <recommendedName>
        <fullName evidence="4">PepSY-associated TM helix</fullName>
    </recommendedName>
</protein>
<keyword evidence="1" id="KW-1133">Transmembrane helix</keyword>